<dbReference type="SUPFAM" id="SSF81301">
    <property type="entry name" value="Nucleotidyltransferase"/>
    <property type="match status" value="1"/>
</dbReference>
<dbReference type="PANTHER" id="PTHR34822">
    <property type="entry name" value="GRPB DOMAIN PROTEIN (AFU_ORTHOLOGUE AFUA_1G01530)"/>
    <property type="match status" value="1"/>
</dbReference>
<evidence type="ECO:0008006" key="5">
    <source>
        <dbReference type="Google" id="ProtNLM"/>
    </source>
</evidence>
<dbReference type="Proteomes" id="UP000439591">
    <property type="component" value="Unassembled WGS sequence"/>
</dbReference>
<dbReference type="PANTHER" id="PTHR34822:SF1">
    <property type="entry name" value="GRPB FAMILY PROTEIN"/>
    <property type="match status" value="1"/>
</dbReference>
<dbReference type="OrthoDB" id="9799092at2"/>
<dbReference type="EMBL" id="CACSIM010000004">
    <property type="protein sequence ID" value="CAA0110588.1"/>
    <property type="molecule type" value="Genomic_DNA"/>
</dbReference>
<reference evidence="3 4" key="1">
    <citation type="submission" date="2019-11" db="EMBL/GenBank/DDBJ databases">
        <authorList>
            <person name="Holert J."/>
        </authorList>
    </citation>
    <scope>NUCLEOTIDE SEQUENCE [LARGE SCALE GENOMIC DNA]</scope>
    <source>
        <strain evidence="2">BC3_2A</strain>
        <strain evidence="1">SB11_1A</strain>
    </source>
</reference>
<organism evidence="1 3">
    <name type="scientific">Zhongshania aliphaticivorans</name>
    <dbReference type="NCBI Taxonomy" id="1470434"/>
    <lineage>
        <taxon>Bacteria</taxon>
        <taxon>Pseudomonadati</taxon>
        <taxon>Pseudomonadota</taxon>
        <taxon>Gammaproteobacteria</taxon>
        <taxon>Cellvibrionales</taxon>
        <taxon>Spongiibacteraceae</taxon>
        <taxon>Zhongshania</taxon>
    </lineage>
</organism>
<proteinExistence type="predicted"/>
<dbReference type="AlphaFoldDB" id="A0A5S9NR42"/>
<accession>A0A5S9NR42</accession>
<dbReference type="RefSeq" id="WP_159268937.1">
    <property type="nucleotide sequence ID" value="NZ_CACSIK010000001.1"/>
</dbReference>
<evidence type="ECO:0000313" key="4">
    <source>
        <dbReference type="Proteomes" id="UP000439591"/>
    </source>
</evidence>
<sequence length="177" mass="20129">MTEITIDKYDEHWPQLFQEERDVILSAVAIPFYAIHHIGSTSVSGLSAKPVIDILIEVDDLETMDSENDCFASLGYECMGEYGLSRRRFYRKGHPRPSHHIHVFETGSIGARRHLAFRDYIRAHPDIAVEYESLKKSAAATSNGDINNYCEGKDAFVSKHQTLALIWWQNEGRAVNC</sequence>
<dbReference type="Gene3D" id="3.30.460.10">
    <property type="entry name" value="Beta Polymerase, domain 2"/>
    <property type="match status" value="1"/>
</dbReference>
<dbReference type="Pfam" id="PF04229">
    <property type="entry name" value="GrpB"/>
    <property type="match status" value="1"/>
</dbReference>
<name>A0A5S9NR42_9GAMM</name>
<evidence type="ECO:0000313" key="1">
    <source>
        <dbReference type="EMBL" id="CAA0092931.1"/>
    </source>
</evidence>
<gene>
    <name evidence="1" type="ORF">IHBHHGIJ_02390</name>
    <name evidence="2" type="ORF">KFEGEMFD_02577</name>
</gene>
<dbReference type="Proteomes" id="UP000435877">
    <property type="component" value="Unassembled WGS sequence"/>
</dbReference>
<evidence type="ECO:0000313" key="3">
    <source>
        <dbReference type="Proteomes" id="UP000435877"/>
    </source>
</evidence>
<protein>
    <recommendedName>
        <fullName evidence="5">Dephospho-CoA kinase</fullName>
    </recommendedName>
</protein>
<keyword evidence="3" id="KW-1185">Reference proteome</keyword>
<dbReference type="InterPro" id="IPR043519">
    <property type="entry name" value="NT_sf"/>
</dbReference>
<dbReference type="EMBL" id="CACSIK010000001">
    <property type="protein sequence ID" value="CAA0092931.1"/>
    <property type="molecule type" value="Genomic_DNA"/>
</dbReference>
<evidence type="ECO:0000313" key="2">
    <source>
        <dbReference type="EMBL" id="CAA0110588.1"/>
    </source>
</evidence>
<dbReference type="InterPro" id="IPR007344">
    <property type="entry name" value="GrpB/CoaE"/>
</dbReference>